<dbReference type="PANTHER" id="PTHR19443:SF29">
    <property type="entry name" value="PHOSPHOTRANSFERASE"/>
    <property type="match status" value="1"/>
</dbReference>
<dbReference type="GO" id="GO:0019158">
    <property type="term" value="F:mannokinase activity"/>
    <property type="evidence" value="ECO:0007669"/>
    <property type="project" value="TreeGrafter"/>
</dbReference>
<dbReference type="Pfam" id="PF03727">
    <property type="entry name" value="Hexokinase_2"/>
    <property type="match status" value="1"/>
</dbReference>
<feature type="domain" description="Hexokinase C-terminal" evidence="8">
    <location>
        <begin position="237"/>
        <end position="505"/>
    </location>
</feature>
<dbReference type="InterPro" id="IPR022672">
    <property type="entry name" value="Hexokinase_N"/>
</dbReference>
<evidence type="ECO:0000313" key="9">
    <source>
        <dbReference type="EMBL" id="KAH6672741.1"/>
    </source>
</evidence>
<keyword evidence="5 6" id="KW-0067">ATP-binding</keyword>
<keyword evidence="10" id="KW-1185">Reference proteome</keyword>
<keyword evidence="2 6" id="KW-0808">Transferase</keyword>
<organism evidence="9 10">
    <name type="scientific">Plectosphaerella plurivora</name>
    <dbReference type="NCBI Taxonomy" id="936078"/>
    <lineage>
        <taxon>Eukaryota</taxon>
        <taxon>Fungi</taxon>
        <taxon>Dikarya</taxon>
        <taxon>Ascomycota</taxon>
        <taxon>Pezizomycotina</taxon>
        <taxon>Sordariomycetes</taxon>
        <taxon>Hypocreomycetidae</taxon>
        <taxon>Glomerellales</taxon>
        <taxon>Plectosphaerellaceae</taxon>
        <taxon>Plectosphaerella</taxon>
    </lineage>
</organism>
<dbReference type="InterPro" id="IPR043129">
    <property type="entry name" value="ATPase_NBD"/>
</dbReference>
<dbReference type="InterPro" id="IPR022673">
    <property type="entry name" value="Hexokinase_C"/>
</dbReference>
<dbReference type="GO" id="GO:0006006">
    <property type="term" value="P:glucose metabolic process"/>
    <property type="evidence" value="ECO:0007669"/>
    <property type="project" value="TreeGrafter"/>
</dbReference>
<dbReference type="GO" id="GO:0006013">
    <property type="term" value="P:mannose metabolic process"/>
    <property type="evidence" value="ECO:0007669"/>
    <property type="project" value="TreeGrafter"/>
</dbReference>
<dbReference type="Gene3D" id="3.40.367.20">
    <property type="match status" value="1"/>
</dbReference>
<dbReference type="Proteomes" id="UP000770015">
    <property type="component" value="Unassembled WGS sequence"/>
</dbReference>
<evidence type="ECO:0000256" key="3">
    <source>
        <dbReference type="ARBA" id="ARBA00022741"/>
    </source>
</evidence>
<evidence type="ECO:0000313" key="10">
    <source>
        <dbReference type="Proteomes" id="UP000770015"/>
    </source>
</evidence>
<accession>A0A9P8V1Z1</accession>
<dbReference type="GO" id="GO:0005524">
    <property type="term" value="F:ATP binding"/>
    <property type="evidence" value="ECO:0007669"/>
    <property type="project" value="UniProtKB-UniRule"/>
</dbReference>
<dbReference type="AlphaFoldDB" id="A0A9P8V1Z1"/>
<keyword evidence="6" id="KW-0324">Glycolysis</keyword>
<comment type="caution">
    <text evidence="9">The sequence shown here is derived from an EMBL/GenBank/DDBJ whole genome shotgun (WGS) entry which is preliminary data.</text>
</comment>
<dbReference type="EC" id="2.7.1.-" evidence="6"/>
<dbReference type="GO" id="GO:0005739">
    <property type="term" value="C:mitochondrion"/>
    <property type="evidence" value="ECO:0007669"/>
    <property type="project" value="TreeGrafter"/>
</dbReference>
<sequence length="515" mass="55127">MEPDARLQDFLQPLRVDSDVVHRLSEGLLAAFRTLAAEDKHQFLPTPISESILRPVSKTGHGRHLAIDIGGTNLRVGFIELSGKDVANGTSNGNGDSTSSSSPKVARLKERSWPIANHIKNADVASLFDWVGECIATVVAEGTREWNLSVDRDIPLGITFSFPMIQHSLSEAALMAMGKGFIVEGNPELSPLVLDGYRKARGALPPIKIVAIANDSVSTLVSFIYAHGETPTRKACMGLIVGTGCNATVPLELRLLHKSKRPQVVSLLPGESLDQLRIAVNTEWSINGSAPPLRDLGLITRWDDILDRAGEIPGFQPLEYMTSGRYLGELGRLMLIDYLENILGLPPTSFPPAITQRHGISTTFLSHLRPLDPGLLASLEAELPPTPGIPFAWTSEIAAALCHITKAIQVRAAGIVSAGIVALLKLAGDFPSGPPTPGANGVHPIRELGVGYTGGCIAHFQDYLEDTERFLAELVRINLGPDAPFKIILTPCHDGGIKGAGILAAAAEESQDTQV</sequence>
<dbReference type="Pfam" id="PF00349">
    <property type="entry name" value="Hexokinase_1"/>
    <property type="match status" value="1"/>
</dbReference>
<evidence type="ECO:0000259" key="7">
    <source>
        <dbReference type="Pfam" id="PF00349"/>
    </source>
</evidence>
<evidence type="ECO:0000256" key="4">
    <source>
        <dbReference type="ARBA" id="ARBA00022777"/>
    </source>
</evidence>
<evidence type="ECO:0000256" key="1">
    <source>
        <dbReference type="ARBA" id="ARBA00009225"/>
    </source>
</evidence>
<dbReference type="GO" id="GO:0005536">
    <property type="term" value="F:D-glucose binding"/>
    <property type="evidence" value="ECO:0007669"/>
    <property type="project" value="InterPro"/>
</dbReference>
<dbReference type="GO" id="GO:0005829">
    <property type="term" value="C:cytosol"/>
    <property type="evidence" value="ECO:0007669"/>
    <property type="project" value="TreeGrafter"/>
</dbReference>
<dbReference type="PANTHER" id="PTHR19443">
    <property type="entry name" value="HEXOKINASE"/>
    <property type="match status" value="1"/>
</dbReference>
<name>A0A9P8V1Z1_9PEZI</name>
<dbReference type="GO" id="GO:0004340">
    <property type="term" value="F:glucokinase activity"/>
    <property type="evidence" value="ECO:0007669"/>
    <property type="project" value="TreeGrafter"/>
</dbReference>
<dbReference type="CDD" id="cd24000">
    <property type="entry name" value="ASKHA_NBD_HK"/>
    <property type="match status" value="1"/>
</dbReference>
<reference evidence="9" key="1">
    <citation type="journal article" date="2021" name="Nat. Commun.">
        <title>Genetic determinants of endophytism in the Arabidopsis root mycobiome.</title>
        <authorList>
            <person name="Mesny F."/>
            <person name="Miyauchi S."/>
            <person name="Thiergart T."/>
            <person name="Pickel B."/>
            <person name="Atanasova L."/>
            <person name="Karlsson M."/>
            <person name="Huettel B."/>
            <person name="Barry K.W."/>
            <person name="Haridas S."/>
            <person name="Chen C."/>
            <person name="Bauer D."/>
            <person name="Andreopoulos W."/>
            <person name="Pangilinan J."/>
            <person name="LaButti K."/>
            <person name="Riley R."/>
            <person name="Lipzen A."/>
            <person name="Clum A."/>
            <person name="Drula E."/>
            <person name="Henrissat B."/>
            <person name="Kohler A."/>
            <person name="Grigoriev I.V."/>
            <person name="Martin F.M."/>
            <person name="Hacquard S."/>
        </authorList>
    </citation>
    <scope>NUCLEOTIDE SEQUENCE</scope>
    <source>
        <strain evidence="9">MPI-SDFR-AT-0117</strain>
    </source>
</reference>
<gene>
    <name evidence="9" type="ORF">F5X68DRAFT_175021</name>
</gene>
<evidence type="ECO:0000256" key="2">
    <source>
        <dbReference type="ARBA" id="ARBA00022679"/>
    </source>
</evidence>
<dbReference type="GO" id="GO:0006096">
    <property type="term" value="P:glycolytic process"/>
    <property type="evidence" value="ECO:0007669"/>
    <property type="project" value="UniProtKB-KW"/>
</dbReference>
<keyword evidence="4 6" id="KW-0418">Kinase</keyword>
<dbReference type="GO" id="GO:0008865">
    <property type="term" value="F:fructokinase activity"/>
    <property type="evidence" value="ECO:0007669"/>
    <property type="project" value="TreeGrafter"/>
</dbReference>
<dbReference type="EMBL" id="JAGSXJ010000027">
    <property type="protein sequence ID" value="KAH6672741.1"/>
    <property type="molecule type" value="Genomic_DNA"/>
</dbReference>
<evidence type="ECO:0000256" key="6">
    <source>
        <dbReference type="RuleBase" id="RU362007"/>
    </source>
</evidence>
<keyword evidence="3 6" id="KW-0547">Nucleotide-binding</keyword>
<comment type="similarity">
    <text evidence="1 6">Belongs to the hexokinase family.</text>
</comment>
<dbReference type="InterPro" id="IPR001312">
    <property type="entry name" value="Hexokinase"/>
</dbReference>
<dbReference type="OrthoDB" id="419537at2759"/>
<dbReference type="Gene3D" id="3.30.420.40">
    <property type="match status" value="1"/>
</dbReference>
<evidence type="ECO:0000256" key="5">
    <source>
        <dbReference type="ARBA" id="ARBA00022840"/>
    </source>
</evidence>
<proteinExistence type="inferred from homology"/>
<dbReference type="GO" id="GO:0001678">
    <property type="term" value="P:intracellular glucose homeostasis"/>
    <property type="evidence" value="ECO:0007669"/>
    <property type="project" value="InterPro"/>
</dbReference>
<dbReference type="SUPFAM" id="SSF53067">
    <property type="entry name" value="Actin-like ATPase domain"/>
    <property type="match status" value="2"/>
</dbReference>
<dbReference type="PROSITE" id="PS51748">
    <property type="entry name" value="HEXOKINASE_2"/>
    <property type="match status" value="1"/>
</dbReference>
<feature type="domain" description="Hexokinase N-terminal" evidence="7">
    <location>
        <begin position="7"/>
        <end position="225"/>
    </location>
</feature>
<dbReference type="PRINTS" id="PR00475">
    <property type="entry name" value="HEXOKINASE"/>
</dbReference>
<protein>
    <recommendedName>
        <fullName evidence="6">Phosphotransferase</fullName>
        <ecNumber evidence="6">2.7.1.-</ecNumber>
    </recommendedName>
</protein>
<evidence type="ECO:0000259" key="8">
    <source>
        <dbReference type="Pfam" id="PF03727"/>
    </source>
</evidence>